<comment type="caution">
    <text evidence="1">The sequence shown here is derived from an EMBL/GenBank/DDBJ whole genome shotgun (WGS) entry which is preliminary data.</text>
</comment>
<organism evidence="1 2">
    <name type="scientific">Actinopolymorpha cephalotaxi</name>
    <dbReference type="NCBI Taxonomy" id="504797"/>
    <lineage>
        <taxon>Bacteria</taxon>
        <taxon>Bacillati</taxon>
        <taxon>Actinomycetota</taxon>
        <taxon>Actinomycetes</taxon>
        <taxon>Propionibacteriales</taxon>
        <taxon>Actinopolymorphaceae</taxon>
        <taxon>Actinopolymorpha</taxon>
    </lineage>
</organism>
<gene>
    <name evidence="1" type="ORF">FHR37_005317</name>
</gene>
<evidence type="ECO:0000313" key="1">
    <source>
        <dbReference type="EMBL" id="NYH86466.1"/>
    </source>
</evidence>
<evidence type="ECO:0000313" key="2">
    <source>
        <dbReference type="Proteomes" id="UP000533017"/>
    </source>
</evidence>
<sequence length="25" mass="2873">MPSLGPQPWFSSSRPRLLLRLSHPI</sequence>
<proteinExistence type="predicted"/>
<accession>A0ABX2S9Y7</accession>
<dbReference type="Proteomes" id="UP000533017">
    <property type="component" value="Unassembled WGS sequence"/>
</dbReference>
<name>A0ABX2S9Y7_9ACTN</name>
<keyword evidence="2" id="KW-1185">Reference proteome</keyword>
<protein>
    <submittedName>
        <fullName evidence="1">Uncharacterized protein</fullName>
    </submittedName>
</protein>
<reference evidence="1 2" key="1">
    <citation type="submission" date="2020-07" db="EMBL/GenBank/DDBJ databases">
        <title>Sequencing the genomes of 1000 actinobacteria strains.</title>
        <authorList>
            <person name="Klenk H.-P."/>
        </authorList>
    </citation>
    <scope>NUCLEOTIDE SEQUENCE [LARGE SCALE GENOMIC DNA]</scope>
    <source>
        <strain evidence="1 2">DSM 45117</strain>
    </source>
</reference>
<dbReference type="EMBL" id="JACBZA010000001">
    <property type="protein sequence ID" value="NYH86466.1"/>
    <property type="molecule type" value="Genomic_DNA"/>
</dbReference>